<dbReference type="InterPro" id="IPR002999">
    <property type="entry name" value="Tudor"/>
</dbReference>
<dbReference type="SMART" id="SM00185">
    <property type="entry name" value="ARM"/>
    <property type="match status" value="4"/>
</dbReference>
<comment type="caution">
    <text evidence="5">The sequence shown here is derived from an EMBL/GenBank/DDBJ whole genome shotgun (WGS) entry which is preliminary data.</text>
</comment>
<dbReference type="InterPro" id="IPR016024">
    <property type="entry name" value="ARM-type_fold"/>
</dbReference>
<dbReference type="PANTHER" id="PTHR12155">
    <property type="entry name" value="SCHLAFEN"/>
    <property type="match status" value="1"/>
</dbReference>
<dbReference type="InterPro" id="IPR007421">
    <property type="entry name" value="Schlafen_AlbA_2_dom"/>
</dbReference>
<protein>
    <recommendedName>
        <fullName evidence="7">Schlafen AlbA-2 domain-containing protein</fullName>
    </recommendedName>
</protein>
<reference evidence="5" key="1">
    <citation type="journal article" date="2023" name="G3 (Bethesda)">
        <title>Whole genome assembly and annotation of the endangered Caribbean coral Acropora cervicornis.</title>
        <authorList>
            <person name="Selwyn J.D."/>
            <person name="Vollmer S.V."/>
        </authorList>
    </citation>
    <scope>NUCLEOTIDE SEQUENCE</scope>
    <source>
        <strain evidence="5">K2</strain>
    </source>
</reference>
<dbReference type="InterPro" id="IPR029684">
    <property type="entry name" value="Schlafen"/>
</dbReference>
<accession>A0AAD9PYM5</accession>
<feature type="domain" description="Schlafen AlbA-2" evidence="4">
    <location>
        <begin position="634"/>
        <end position="727"/>
    </location>
</feature>
<evidence type="ECO:0000256" key="2">
    <source>
        <dbReference type="SAM" id="MobiDB-lite"/>
    </source>
</evidence>
<evidence type="ECO:0000259" key="3">
    <source>
        <dbReference type="Pfam" id="PF00567"/>
    </source>
</evidence>
<dbReference type="SUPFAM" id="SSF48371">
    <property type="entry name" value="ARM repeat"/>
    <property type="match status" value="1"/>
</dbReference>
<dbReference type="Proteomes" id="UP001249851">
    <property type="component" value="Unassembled WGS sequence"/>
</dbReference>
<dbReference type="PANTHER" id="PTHR12155:SF41">
    <property type="entry name" value="SCHLAFEN ALBA-2 DOMAIN-CONTAINING PROTEIN"/>
    <property type="match status" value="1"/>
</dbReference>
<dbReference type="Pfam" id="PF04326">
    <property type="entry name" value="SLFN_AlbA_2"/>
    <property type="match status" value="1"/>
</dbReference>
<evidence type="ECO:0000313" key="5">
    <source>
        <dbReference type="EMBL" id="KAK2551490.1"/>
    </source>
</evidence>
<feature type="repeat" description="ARM" evidence="1">
    <location>
        <begin position="416"/>
        <end position="444"/>
    </location>
</feature>
<dbReference type="InterPro" id="IPR035437">
    <property type="entry name" value="SNase_OB-fold_sf"/>
</dbReference>
<dbReference type="EMBL" id="JARQWQ010000097">
    <property type="protein sequence ID" value="KAK2551490.1"/>
    <property type="molecule type" value="Genomic_DNA"/>
</dbReference>
<dbReference type="Gene3D" id="2.30.30.140">
    <property type="match status" value="1"/>
</dbReference>
<dbReference type="Gene3D" id="3.30.950.30">
    <property type="entry name" value="Schlafen, AAA domain"/>
    <property type="match status" value="1"/>
</dbReference>
<reference evidence="5" key="2">
    <citation type="journal article" date="2023" name="Science">
        <title>Genomic signatures of disease resistance in endangered staghorn corals.</title>
        <authorList>
            <person name="Vollmer S.V."/>
            <person name="Selwyn J.D."/>
            <person name="Despard B.A."/>
            <person name="Roesel C.L."/>
        </authorList>
    </citation>
    <scope>NUCLEOTIDE SEQUENCE</scope>
    <source>
        <strain evidence="5">K2</strain>
    </source>
</reference>
<feature type="domain" description="Tudor" evidence="3">
    <location>
        <begin position="259"/>
        <end position="379"/>
    </location>
</feature>
<dbReference type="Gene3D" id="1.25.10.10">
    <property type="entry name" value="Leucine-rich Repeat Variant"/>
    <property type="match status" value="2"/>
</dbReference>
<dbReference type="Gene3D" id="2.40.50.90">
    <property type="match status" value="1"/>
</dbReference>
<keyword evidence="6" id="KW-1185">Reference proteome</keyword>
<dbReference type="InterPro" id="IPR011989">
    <property type="entry name" value="ARM-like"/>
</dbReference>
<proteinExistence type="predicted"/>
<dbReference type="InterPro" id="IPR038461">
    <property type="entry name" value="Schlafen_AlbA_2_dom_sf"/>
</dbReference>
<sequence>MQPLNQISRYGDTIEALKIIIRESMKHPEKRKEFVEEGSVELIIGLCDIKTIPWKLAVYCAAVLRILAHGNSKVKAKIIEEGGVAPLLELCDPVELETSEITIVPSEDARWRLRSHEQATAVLRSLALNNSACQAKIVTSGAIKQVIQLLCNILNTNGSHRNCCISSYHSSKEANERFHELTFQKKLVGKIKELPPSALREKAVNFVDLYDTTMDYQDIHISDELIKSQLMWPDMSLSDTKDDKDQEKYVKHKDFDKWADICVTEVIDACHFWAHVGGKHVTEKIEGITQRLLSAEPYPLNSIPEPGTYVCISEMIGGHRDCYRAQVISIEQTSDKASFAHVFAVDNGCARKVPLCNLHFLTEDLQDIAPQAVLCCLSGVQDPPESTEVLEHVAGFLRNLTQGDDDSYCIYVAAQGGLEFLIKLCRIPNREICKQAVGAILNLAKNTKIGVRIGFLGGIQVLLDVCQHFFHDEEVLFLALGGLLNLVCYPSESYVNRCRLADSDGLVIMTHVHETSSSESIKIRCLQLIKNLLGNSMAFHGLRHGEVEAKPTLVALSSGSGKRSSMGESDGLSDYDNSTSYEDTDGDTDGERLVTDSPGSSPGKADDTDVDNMQEYYVQGYHVPFSEDDLHDFRSLCAFLNSGKCGTVYCGIRRDGVVAGLKIKRKQRDQLRLGIDETLSRFNPPRSRLQVDDRYVVEIRIVNCSGLVYTTPQGKCFFRHKSRNEEFTTQEVREKTVKEMESLYNSEMNRWNYCLHILYVSSSTLSWQPMALLGRFMNKLP</sequence>
<evidence type="ECO:0000313" key="6">
    <source>
        <dbReference type="Proteomes" id="UP001249851"/>
    </source>
</evidence>
<evidence type="ECO:0000256" key="1">
    <source>
        <dbReference type="PROSITE-ProRule" id="PRU00259"/>
    </source>
</evidence>
<dbReference type="AlphaFoldDB" id="A0AAD9PYM5"/>
<evidence type="ECO:0008006" key="7">
    <source>
        <dbReference type="Google" id="ProtNLM"/>
    </source>
</evidence>
<feature type="compositionally biased region" description="Polar residues" evidence="2">
    <location>
        <begin position="558"/>
        <end position="567"/>
    </location>
</feature>
<organism evidence="5 6">
    <name type="scientific">Acropora cervicornis</name>
    <name type="common">Staghorn coral</name>
    <dbReference type="NCBI Taxonomy" id="6130"/>
    <lineage>
        <taxon>Eukaryota</taxon>
        <taxon>Metazoa</taxon>
        <taxon>Cnidaria</taxon>
        <taxon>Anthozoa</taxon>
        <taxon>Hexacorallia</taxon>
        <taxon>Scleractinia</taxon>
        <taxon>Astrocoeniina</taxon>
        <taxon>Acroporidae</taxon>
        <taxon>Acropora</taxon>
    </lineage>
</organism>
<dbReference type="PROSITE" id="PS50176">
    <property type="entry name" value="ARM_REPEAT"/>
    <property type="match status" value="1"/>
</dbReference>
<dbReference type="Pfam" id="PF00567">
    <property type="entry name" value="TUDOR"/>
    <property type="match status" value="1"/>
</dbReference>
<gene>
    <name evidence="5" type="ORF">P5673_027680</name>
</gene>
<evidence type="ECO:0000259" key="4">
    <source>
        <dbReference type="Pfam" id="PF04326"/>
    </source>
</evidence>
<dbReference type="InterPro" id="IPR000225">
    <property type="entry name" value="Armadillo"/>
</dbReference>
<feature type="region of interest" description="Disordered" evidence="2">
    <location>
        <begin position="558"/>
        <end position="609"/>
    </location>
</feature>
<name>A0AAD9PYM5_ACRCE</name>